<evidence type="ECO:0000313" key="4">
    <source>
        <dbReference type="Proteomes" id="UP001462502"/>
    </source>
</evidence>
<sequence>MKILDLHINNFLTIGSARLNLADKGLVLVQGVNEDDSSAESNGAGKSSIVDALSWALYGKTARGEAGDRVVNRTAKRDCRVSVRILDGDNVVRIERHRKHKEFKNSTLVYLEPPEDIAASAGDPAIALHKGTEAETQLVIEEIIGSSYEVFCAAVYAGQENMPDIPNMTDKQLKSLVEEAAGITRLERAYEVAKTRRADADGAVKMLQVKVEAVAANATRAEGRLAELQDHRDAWEAGRSGRVAEVRGRAAEVSKRAAALVAVVKARNIGEKTARRAEVQGAIDSLKPAAAAYEAAQRAERDAERKLTLLQAEYDRLAGAAKHTKAEIDALASGMPCKSCGALAPADKVDEIRGRFTTQLRNEVSAAGAHKRTIEEAEAALRSAREATAAAKAAIPDTAALTSELAALDAEIAADHADRAQVASLVDAAKRENAEAERLQGEANPMDAMIDSAKTEKARIDAELAELRGKLHQANADLDIAECVAKVFGPAGVRAHILDTVTPFLNERTADYLSVLSDGNISAIWSTLSTTAKGELREKFIIDVTNDKGAETFAGLSGGEKRKVRLSCMLALQDLVSARASKPIDLWVGDEVDDAMDAGGLERLMTILERKARERGTVLVVSHSDLKDWAEQVAIVRKSGGYSHVEGALTV</sequence>
<dbReference type="Gene3D" id="3.40.50.300">
    <property type="entry name" value="P-loop containing nucleotide triphosphate hydrolases"/>
    <property type="match status" value="2"/>
</dbReference>
<dbReference type="InterPro" id="IPR027417">
    <property type="entry name" value="P-loop_NTPase"/>
</dbReference>
<keyword evidence="1" id="KW-0175">Coiled coil</keyword>
<dbReference type="PANTHER" id="PTHR32114">
    <property type="entry name" value="ABC TRANSPORTER ABCH.3"/>
    <property type="match status" value="1"/>
</dbReference>
<reference evidence="3 4" key="1">
    <citation type="submission" date="2024-05" db="EMBL/GenBank/DDBJ databases">
        <authorList>
            <person name="De Oliveira J.P."/>
            <person name="Noriler S.A."/>
            <person name="De Oliveira A.G."/>
            <person name="Sipoli D.S."/>
        </authorList>
    </citation>
    <scope>NUCLEOTIDE SEQUENCE [LARGE SCALE GENOMIC DNA]</scope>
    <source>
        <strain evidence="3 4">LABIM192</strain>
    </source>
</reference>
<dbReference type="EMBL" id="JBDXMI010000015">
    <property type="protein sequence ID" value="MEO9387196.1"/>
    <property type="molecule type" value="Genomic_DNA"/>
</dbReference>
<dbReference type="Proteomes" id="UP001462502">
    <property type="component" value="Unassembled WGS sequence"/>
</dbReference>
<dbReference type="PANTHER" id="PTHR32114:SF2">
    <property type="entry name" value="ABC TRANSPORTER ABCH.3"/>
    <property type="match status" value="1"/>
</dbReference>
<dbReference type="Pfam" id="PF13476">
    <property type="entry name" value="AAA_23"/>
    <property type="match status" value="1"/>
</dbReference>
<feature type="coiled-coil region" evidence="1">
    <location>
        <begin position="367"/>
        <end position="394"/>
    </location>
</feature>
<name>A0ABV0J0X9_9NEIS</name>
<dbReference type="SUPFAM" id="SSF52540">
    <property type="entry name" value="P-loop containing nucleoside triphosphate hydrolases"/>
    <property type="match status" value="1"/>
</dbReference>
<organism evidence="3 4">
    <name type="scientific">Chromobacterium phragmitis</name>
    <dbReference type="NCBI Taxonomy" id="2202141"/>
    <lineage>
        <taxon>Bacteria</taxon>
        <taxon>Pseudomonadati</taxon>
        <taxon>Pseudomonadota</taxon>
        <taxon>Betaproteobacteria</taxon>
        <taxon>Neisseriales</taxon>
        <taxon>Chromobacteriaceae</taxon>
        <taxon>Chromobacterium</taxon>
    </lineage>
</organism>
<keyword evidence="4" id="KW-1185">Reference proteome</keyword>
<comment type="caution">
    <text evidence="3">The sequence shown here is derived from an EMBL/GenBank/DDBJ whole genome shotgun (WGS) entry which is preliminary data.</text>
</comment>
<feature type="coiled-coil region" evidence="1">
    <location>
        <begin position="419"/>
        <end position="484"/>
    </location>
</feature>
<feature type="domain" description="Rad50/SbcC-type AAA" evidence="2">
    <location>
        <begin position="6"/>
        <end position="182"/>
    </location>
</feature>
<evidence type="ECO:0000313" key="3">
    <source>
        <dbReference type="EMBL" id="MEO9387196.1"/>
    </source>
</evidence>
<evidence type="ECO:0000256" key="1">
    <source>
        <dbReference type="SAM" id="Coils"/>
    </source>
</evidence>
<accession>A0ABV0J0X9</accession>
<dbReference type="RefSeq" id="WP_347937976.1">
    <property type="nucleotide sequence ID" value="NZ_JBDXMI010000015.1"/>
</dbReference>
<evidence type="ECO:0000259" key="2">
    <source>
        <dbReference type="Pfam" id="PF13476"/>
    </source>
</evidence>
<proteinExistence type="predicted"/>
<gene>
    <name evidence="3" type="ORF">ABI908_24175</name>
</gene>
<dbReference type="InterPro" id="IPR038729">
    <property type="entry name" value="Rad50/SbcC_AAA"/>
</dbReference>
<protein>
    <submittedName>
        <fullName evidence="3">AAA family ATPase</fullName>
    </submittedName>
</protein>